<dbReference type="KEGG" id="vg:26516745"/>
<accession>A0A0C5AE51</accession>
<reference evidence="1 2" key="1">
    <citation type="submission" date="2014-11" db="EMBL/GenBank/DDBJ databases">
        <authorList>
            <person name="Fedida A."/>
            <person name="Lindell D."/>
        </authorList>
    </citation>
    <scope>NUCLEOTIDE SEQUENCE [LARGE SCALE GENOMIC DNA]</scope>
</reference>
<dbReference type="Proteomes" id="UP000032135">
    <property type="component" value="Segment"/>
</dbReference>
<evidence type="ECO:0000313" key="1">
    <source>
        <dbReference type="EMBL" id="AJK27627.1"/>
    </source>
</evidence>
<dbReference type="EMBL" id="KP211958">
    <property type="protein sequence ID" value="AJK27627.1"/>
    <property type="molecule type" value="Genomic_DNA"/>
</dbReference>
<gene>
    <name evidence="1" type="ORF">PTIM40_220</name>
</gene>
<name>A0A0C5AE51_9CAUD</name>
<dbReference type="RefSeq" id="YP_009188293.1">
    <property type="nucleotide sequence ID" value="NC_028663.1"/>
</dbReference>
<keyword evidence="2" id="KW-1185">Reference proteome</keyword>
<sequence>MTNDFSSDWRYNDGNMHARQFCLNAFVYAKIPLTRDVYEFCALYISQGLFQQHLDSMKEGGGFHEKEIHDEILTCYHKYGQEFLGMPDPLI</sequence>
<dbReference type="OrthoDB" id="24167at10239"/>
<organism evidence="1 2">
    <name type="scientific">Cyanophage P-TIM40</name>
    <dbReference type="NCBI Taxonomy" id="1589733"/>
    <lineage>
        <taxon>Viruses</taxon>
        <taxon>Duplodnaviria</taxon>
        <taxon>Heunggongvirae</taxon>
        <taxon>Uroviricota</taxon>
        <taxon>Caudoviricetes</taxon>
        <taxon>Pantevenvirales</taxon>
        <taxon>Kyanoviridae</taxon>
        <taxon>Libanvirus</taxon>
        <taxon>Libanvirus ptim40</taxon>
    </lineage>
</organism>
<protein>
    <submittedName>
        <fullName evidence="1">Uncharacterized protein</fullName>
    </submittedName>
</protein>
<dbReference type="GeneID" id="26516745"/>
<proteinExistence type="predicted"/>
<evidence type="ECO:0000313" key="2">
    <source>
        <dbReference type="Proteomes" id="UP000032135"/>
    </source>
</evidence>